<dbReference type="Proteomes" id="UP000515135">
    <property type="component" value="Unplaced"/>
</dbReference>
<dbReference type="PANTHER" id="PTHR35835:SF1">
    <property type="entry name" value="TITIN HOMOLOG ISOFORM X1"/>
    <property type="match status" value="1"/>
</dbReference>
<protein>
    <submittedName>
        <fullName evidence="4">Myosin-10-like</fullName>
    </submittedName>
</protein>
<reference evidence="4" key="1">
    <citation type="submission" date="2025-08" db="UniProtKB">
        <authorList>
            <consortium name="RefSeq"/>
        </authorList>
    </citation>
    <scope>IDENTIFICATION</scope>
    <source>
        <tissue evidence="4">Gonad</tissue>
    </source>
</reference>
<feature type="region of interest" description="Disordered" evidence="2">
    <location>
        <begin position="628"/>
        <end position="664"/>
    </location>
</feature>
<dbReference type="PANTHER" id="PTHR35835">
    <property type="entry name" value="SEA DOMAIN-CONTAINING PROTEIN"/>
    <property type="match status" value="1"/>
</dbReference>
<dbReference type="RefSeq" id="XP_019633495.1">
    <property type="nucleotide sequence ID" value="XM_019777936.1"/>
</dbReference>
<evidence type="ECO:0000256" key="1">
    <source>
        <dbReference type="SAM" id="Coils"/>
    </source>
</evidence>
<feature type="region of interest" description="Disordered" evidence="2">
    <location>
        <begin position="453"/>
        <end position="489"/>
    </location>
</feature>
<evidence type="ECO:0000313" key="4">
    <source>
        <dbReference type="RefSeq" id="XP_019633495.1"/>
    </source>
</evidence>
<gene>
    <name evidence="4" type="primary">LOC109476920</name>
</gene>
<dbReference type="OrthoDB" id="10115389at2759"/>
<organism evidence="3 4">
    <name type="scientific">Branchiostoma belcheri</name>
    <name type="common">Amphioxus</name>
    <dbReference type="NCBI Taxonomy" id="7741"/>
    <lineage>
        <taxon>Eukaryota</taxon>
        <taxon>Metazoa</taxon>
        <taxon>Chordata</taxon>
        <taxon>Cephalochordata</taxon>
        <taxon>Leptocardii</taxon>
        <taxon>Amphioxiformes</taxon>
        <taxon>Branchiostomatidae</taxon>
        <taxon>Branchiostoma</taxon>
    </lineage>
</organism>
<keyword evidence="1" id="KW-0175">Coiled coil</keyword>
<proteinExistence type="predicted"/>
<dbReference type="GeneID" id="109476920"/>
<name>A0A6P4YVX0_BRABE</name>
<keyword evidence="3" id="KW-1185">Reference proteome</keyword>
<evidence type="ECO:0000256" key="2">
    <source>
        <dbReference type="SAM" id="MobiDB-lite"/>
    </source>
</evidence>
<evidence type="ECO:0000313" key="3">
    <source>
        <dbReference type="Proteomes" id="UP000515135"/>
    </source>
</evidence>
<feature type="compositionally biased region" description="Basic and acidic residues" evidence="2">
    <location>
        <begin position="628"/>
        <end position="639"/>
    </location>
</feature>
<feature type="coiled-coil region" evidence="1">
    <location>
        <begin position="18"/>
        <end position="95"/>
    </location>
</feature>
<dbReference type="KEGG" id="bbel:109476920"/>
<dbReference type="AlphaFoldDB" id="A0A6P4YVX0"/>
<accession>A0A6P4YVX0</accession>
<sequence length="804" mass="88902">MLSLRIIQHLEKTLQDRVSLKDREVSELKARMTDLQSEKTQESTEAAAKIRELEVRLVDQAANTRHRISQKDQEIESLTARVAELEAEKKGFDKARPNMLSQTLQAKNVLIDPRPILQEIQKIRKSNDERMAHQQEMVRKLRKQVEANKGFVKQLKQDLTEQIEPHGKVLKDTLDKNHKEAVQKAAEVPQILLNGVPLLDAKEQEEEHQKVAEVPQILLNGVPLLDADEHEEAAQKAAEVPQILLNGVPLLDAEEHEEAAQKAAEVPQILLNGVPLLDAEEQEEAAQKAAEVPQILINGVPLLDAEEQEEAAQKAAEVPQILINGVPLLDAEEQEEAVQKAAEVPQILLNGMPLLDAEEHEEAVQKAAEVPRILINGVPLLDAEEHEEAVQKAAEVPQILINGVPLLDAEEQEEADQKAAEVPQILLNGVPLLDAEELDKVEKKAASMPQQFLSGFSLPNDGNSERSDIPHCIPESPTNESEKEEDTFGMGLASQQNTSLSAGDASIETTLTTVQQPLRIPEFFVVHNFPRSLVAHRLPPNCTMDPVPLQVHFVPNDGCASGEIYYDLDSWADAFEAAMDAMDSGLGDFHCASPYPARKSASFPAQACSTHVLDDWLKPFDPRQRDSIISRASLKDLPTKSEVGSGDMKPQSPGAPSSWWKPEKPTKYQEFGEPSMSLLDFTAADEPRGLEVLIEKKAPSQFWCAPPALVRGDESRGLELVLEGSNDSQAVQQKALQRYELTKMAAVSGQEMSHSTISMQVNTSPATEGEDTVRDDPVTFEPCFLLALLTHRIKRGYRLSTVLY</sequence>